<evidence type="ECO:0008006" key="3">
    <source>
        <dbReference type="Google" id="ProtNLM"/>
    </source>
</evidence>
<dbReference type="EMBL" id="JBHTKI010000019">
    <property type="protein sequence ID" value="MFD1032217.1"/>
    <property type="molecule type" value="Genomic_DNA"/>
</dbReference>
<dbReference type="PROSITE" id="PS51257">
    <property type="entry name" value="PROKAR_LIPOPROTEIN"/>
    <property type="match status" value="1"/>
</dbReference>
<dbReference type="RefSeq" id="WP_144839260.1">
    <property type="nucleotide sequence ID" value="NZ_JBHTKI010000019.1"/>
</dbReference>
<protein>
    <recommendedName>
        <fullName evidence="3">Lipoprotein</fullName>
    </recommendedName>
</protein>
<keyword evidence="2" id="KW-1185">Reference proteome</keyword>
<proteinExistence type="predicted"/>
<accession>A0ABW3LDM2</accession>
<dbReference type="Proteomes" id="UP001597109">
    <property type="component" value="Unassembled WGS sequence"/>
</dbReference>
<gene>
    <name evidence="1" type="ORF">ACFQ1X_12325</name>
</gene>
<organism evidence="1 2">
    <name type="scientific">Metaplanococcus flavidus</name>
    <dbReference type="NCBI Taxonomy" id="569883"/>
    <lineage>
        <taxon>Bacteria</taxon>
        <taxon>Bacillati</taxon>
        <taxon>Bacillota</taxon>
        <taxon>Bacilli</taxon>
        <taxon>Bacillales</taxon>
        <taxon>Caryophanaceae</taxon>
        <taxon>Metaplanococcus</taxon>
    </lineage>
</organism>
<evidence type="ECO:0000313" key="1">
    <source>
        <dbReference type="EMBL" id="MFD1032217.1"/>
    </source>
</evidence>
<name>A0ABW3LDM2_9BACL</name>
<sequence>MKGFLSFLGITLITAACGAILLSFYGNPLEDLKSQERQLAYQEMRANHSVQAEGHMASNLSEENGDIVYQMENGHSCPRLSIDE</sequence>
<evidence type="ECO:0000313" key="2">
    <source>
        <dbReference type="Proteomes" id="UP001597109"/>
    </source>
</evidence>
<comment type="caution">
    <text evidence="1">The sequence shown here is derived from an EMBL/GenBank/DDBJ whole genome shotgun (WGS) entry which is preliminary data.</text>
</comment>
<reference evidence="2" key="1">
    <citation type="journal article" date="2019" name="Int. J. Syst. Evol. Microbiol.">
        <title>The Global Catalogue of Microorganisms (GCM) 10K type strain sequencing project: providing services to taxonomists for standard genome sequencing and annotation.</title>
        <authorList>
            <consortium name="The Broad Institute Genomics Platform"/>
            <consortium name="The Broad Institute Genome Sequencing Center for Infectious Disease"/>
            <person name="Wu L."/>
            <person name="Ma J."/>
        </authorList>
    </citation>
    <scope>NUCLEOTIDE SEQUENCE [LARGE SCALE GENOMIC DNA]</scope>
    <source>
        <strain evidence="2">CCUG 56756</strain>
    </source>
</reference>